<feature type="transmembrane region" description="Helical" evidence="9">
    <location>
        <begin position="423"/>
        <end position="444"/>
    </location>
</feature>
<dbReference type="Proteomes" id="UP000248806">
    <property type="component" value="Unassembled WGS sequence"/>
</dbReference>
<keyword evidence="6 9" id="KW-1133">Transmembrane helix</keyword>
<dbReference type="GO" id="GO:0005886">
    <property type="term" value="C:plasma membrane"/>
    <property type="evidence" value="ECO:0007669"/>
    <property type="project" value="UniProtKB-SubCell"/>
</dbReference>
<dbReference type="SUPFAM" id="SSF103473">
    <property type="entry name" value="MFS general substrate transporter"/>
    <property type="match status" value="1"/>
</dbReference>
<feature type="transmembrane region" description="Helical" evidence="9">
    <location>
        <begin position="95"/>
        <end position="114"/>
    </location>
</feature>
<comment type="similarity">
    <text evidence="2">Belongs to the major facilitator superfamily. EmrB family.</text>
</comment>
<dbReference type="EMBL" id="QKUF01000022">
    <property type="protein sequence ID" value="PZW24239.1"/>
    <property type="molecule type" value="Genomic_DNA"/>
</dbReference>
<feature type="transmembrane region" description="Helical" evidence="9">
    <location>
        <begin position="215"/>
        <end position="235"/>
    </location>
</feature>
<name>A0A326U180_THEHA</name>
<feature type="transmembrane region" description="Helical" evidence="9">
    <location>
        <begin position="241"/>
        <end position="260"/>
    </location>
</feature>
<dbReference type="GO" id="GO:0022857">
    <property type="term" value="F:transmembrane transporter activity"/>
    <property type="evidence" value="ECO:0007669"/>
    <property type="project" value="InterPro"/>
</dbReference>
<keyword evidence="7 9" id="KW-0472">Membrane</keyword>
<evidence type="ECO:0000313" key="12">
    <source>
        <dbReference type="Proteomes" id="UP000248806"/>
    </source>
</evidence>
<dbReference type="PANTHER" id="PTHR42718:SF9">
    <property type="entry name" value="MAJOR FACILITATOR SUPERFAMILY MULTIDRUG TRANSPORTER MFSC"/>
    <property type="match status" value="1"/>
</dbReference>
<evidence type="ECO:0000256" key="9">
    <source>
        <dbReference type="SAM" id="Phobius"/>
    </source>
</evidence>
<dbReference type="InterPro" id="IPR011701">
    <property type="entry name" value="MFS"/>
</dbReference>
<evidence type="ECO:0000256" key="2">
    <source>
        <dbReference type="ARBA" id="ARBA00008537"/>
    </source>
</evidence>
<dbReference type="InterPro" id="IPR036259">
    <property type="entry name" value="MFS_trans_sf"/>
</dbReference>
<evidence type="ECO:0000259" key="10">
    <source>
        <dbReference type="PROSITE" id="PS50850"/>
    </source>
</evidence>
<evidence type="ECO:0000256" key="1">
    <source>
        <dbReference type="ARBA" id="ARBA00004651"/>
    </source>
</evidence>
<comment type="subcellular location">
    <subcellularLocation>
        <location evidence="1">Cell membrane</location>
        <topology evidence="1">Multi-pass membrane protein</topology>
    </subcellularLocation>
</comment>
<feature type="domain" description="Major facilitator superfamily (MFS) profile" evidence="10">
    <location>
        <begin position="28"/>
        <end position="491"/>
    </location>
</feature>
<dbReference type="Gene3D" id="1.20.1250.20">
    <property type="entry name" value="MFS general substrate transporter like domains"/>
    <property type="match status" value="1"/>
</dbReference>
<dbReference type="Gene3D" id="1.20.1720.10">
    <property type="entry name" value="Multidrug resistance protein D"/>
    <property type="match status" value="1"/>
</dbReference>
<evidence type="ECO:0000313" key="11">
    <source>
        <dbReference type="EMBL" id="PZW24239.1"/>
    </source>
</evidence>
<dbReference type="CDD" id="cd17321">
    <property type="entry name" value="MFS_MMR_MDR_like"/>
    <property type="match status" value="1"/>
</dbReference>
<dbReference type="PANTHER" id="PTHR42718">
    <property type="entry name" value="MAJOR FACILITATOR SUPERFAMILY MULTIDRUG TRANSPORTER MFSC"/>
    <property type="match status" value="1"/>
</dbReference>
<dbReference type="PROSITE" id="PS00216">
    <property type="entry name" value="SUGAR_TRANSPORT_1"/>
    <property type="match status" value="1"/>
</dbReference>
<feature type="transmembrane region" description="Helical" evidence="9">
    <location>
        <begin position="120"/>
        <end position="141"/>
    </location>
</feature>
<evidence type="ECO:0000256" key="5">
    <source>
        <dbReference type="ARBA" id="ARBA00022692"/>
    </source>
</evidence>
<feature type="transmembrane region" description="Helical" evidence="9">
    <location>
        <begin position="281"/>
        <end position="307"/>
    </location>
</feature>
<feature type="transmembrane region" description="Helical" evidence="9">
    <location>
        <begin position="464"/>
        <end position="485"/>
    </location>
</feature>
<dbReference type="InterPro" id="IPR005829">
    <property type="entry name" value="Sugar_transporter_CS"/>
</dbReference>
<keyword evidence="5 9" id="KW-0812">Transmembrane</keyword>
<dbReference type="InterPro" id="IPR020846">
    <property type="entry name" value="MFS_dom"/>
</dbReference>
<dbReference type="AlphaFoldDB" id="A0A326U180"/>
<accession>A0A326U180</accession>
<evidence type="ECO:0000256" key="4">
    <source>
        <dbReference type="ARBA" id="ARBA00022475"/>
    </source>
</evidence>
<dbReference type="PROSITE" id="PS50850">
    <property type="entry name" value="MFS"/>
    <property type="match status" value="1"/>
</dbReference>
<evidence type="ECO:0000256" key="7">
    <source>
        <dbReference type="ARBA" id="ARBA00023136"/>
    </source>
</evidence>
<feature type="transmembrane region" description="Helical" evidence="9">
    <location>
        <begin position="183"/>
        <end position="203"/>
    </location>
</feature>
<feature type="compositionally biased region" description="Polar residues" evidence="8">
    <location>
        <begin position="1"/>
        <end position="19"/>
    </location>
</feature>
<dbReference type="PRINTS" id="PR01036">
    <property type="entry name" value="TCRTETB"/>
</dbReference>
<keyword evidence="4" id="KW-1003">Cell membrane</keyword>
<evidence type="ECO:0000256" key="6">
    <source>
        <dbReference type="ARBA" id="ARBA00022989"/>
    </source>
</evidence>
<feature type="transmembrane region" description="Helical" evidence="9">
    <location>
        <begin position="65"/>
        <end position="83"/>
    </location>
</feature>
<comment type="caution">
    <text evidence="11">The sequence shown here is derived from an EMBL/GenBank/DDBJ whole genome shotgun (WGS) entry which is preliminary data.</text>
</comment>
<reference evidence="11 12" key="1">
    <citation type="submission" date="2018-06" db="EMBL/GenBank/DDBJ databases">
        <title>Genomic Encyclopedia of Archaeal and Bacterial Type Strains, Phase II (KMG-II): from individual species to whole genera.</title>
        <authorList>
            <person name="Goeker M."/>
        </authorList>
    </citation>
    <scope>NUCLEOTIDE SEQUENCE [LARGE SCALE GENOMIC DNA]</scope>
    <source>
        <strain evidence="11 12">ATCC BAA-1881</strain>
    </source>
</reference>
<evidence type="ECO:0000256" key="3">
    <source>
        <dbReference type="ARBA" id="ARBA00022448"/>
    </source>
</evidence>
<protein>
    <submittedName>
        <fullName evidence="11">EmrB/QacA subfamily drug resistance transporter</fullName>
    </submittedName>
</protein>
<dbReference type="OrthoDB" id="102502at2"/>
<gene>
    <name evidence="11" type="ORF">EI42_04687</name>
</gene>
<dbReference type="NCBIfam" id="TIGR00711">
    <property type="entry name" value="efflux_EmrB"/>
    <property type="match status" value="1"/>
</dbReference>
<organism evidence="11 12">
    <name type="scientific">Thermosporothrix hazakensis</name>
    <dbReference type="NCBI Taxonomy" id="644383"/>
    <lineage>
        <taxon>Bacteria</taxon>
        <taxon>Bacillati</taxon>
        <taxon>Chloroflexota</taxon>
        <taxon>Ktedonobacteria</taxon>
        <taxon>Ktedonobacterales</taxon>
        <taxon>Thermosporotrichaceae</taxon>
        <taxon>Thermosporothrix</taxon>
    </lineage>
</organism>
<evidence type="ECO:0000256" key="8">
    <source>
        <dbReference type="SAM" id="MobiDB-lite"/>
    </source>
</evidence>
<proteinExistence type="inferred from homology"/>
<keyword evidence="3" id="KW-0813">Transport</keyword>
<sequence length="497" mass="52532">MTQKQNTLEATIESLSRQPETPPNKWAVLIINSVGVFMATLDSSIVNISLPKIAENFHVPMNGAIQWVIIAYLVAATAILLTAGRLADMFGRKTVWLAGLIIFTGGSALCGLAPSLGFLIAARILQGFGGSLVMAVGPALLTGAFPPQERGRALGLNAITVSLGVSIGPTLGGFITAYWTWRWIFFINLPIGILGLLATLRILKETTPRKESQFDPLGAILLAVGMASLTGGLSFGQDIGWSSPVLISIFVLAAIALLALPLVETRVANPIIDFSLFRNRVFFSANISLILSSMALFVVSFMLPFYLEELRGIPTQNAGLLLTPLPITIACVAPFSGALADKIGTRWLAAGGLAIACIGLICIGQLNEKSSIPDIIWRLMLTGFGQALFQSPNSSALMGSAPSNRQGIASGFLATARTMGQSISVALSGTIFATLGGAAAGHMLQVQQLTATQQAEQQHIFTHSFQIAFIVCAVIAAIGVFTSLVRGKEERRQRAAA</sequence>
<dbReference type="InterPro" id="IPR004638">
    <property type="entry name" value="EmrB-like"/>
</dbReference>
<feature type="transmembrane region" description="Helical" evidence="9">
    <location>
        <begin position="319"/>
        <end position="340"/>
    </location>
</feature>
<feature type="region of interest" description="Disordered" evidence="8">
    <location>
        <begin position="1"/>
        <end position="20"/>
    </location>
</feature>
<dbReference type="Pfam" id="PF07690">
    <property type="entry name" value="MFS_1"/>
    <property type="match status" value="1"/>
</dbReference>
<keyword evidence="12" id="KW-1185">Reference proteome</keyword>
<dbReference type="RefSeq" id="WP_111324997.1">
    <property type="nucleotide sequence ID" value="NZ_BIFX01000001.1"/>
</dbReference>
<feature type="transmembrane region" description="Helical" evidence="9">
    <location>
        <begin position="26"/>
        <end position="45"/>
    </location>
</feature>
<feature type="transmembrane region" description="Helical" evidence="9">
    <location>
        <begin position="153"/>
        <end position="177"/>
    </location>
</feature>